<dbReference type="AlphaFoldDB" id="X6NGG0"/>
<evidence type="ECO:0000313" key="5">
    <source>
        <dbReference type="Proteomes" id="UP000023152"/>
    </source>
</evidence>
<feature type="transmembrane region" description="Helical" evidence="3">
    <location>
        <begin position="212"/>
        <end position="232"/>
    </location>
</feature>
<feature type="transmembrane region" description="Helical" evidence="3">
    <location>
        <begin position="34"/>
        <end position="52"/>
    </location>
</feature>
<evidence type="ECO:0000313" key="4">
    <source>
        <dbReference type="EMBL" id="ETO24427.1"/>
    </source>
</evidence>
<keyword evidence="3" id="KW-0812">Transmembrane</keyword>
<feature type="compositionally biased region" description="Basic and acidic residues" evidence="2">
    <location>
        <begin position="417"/>
        <end position="433"/>
    </location>
</feature>
<feature type="transmembrane region" description="Helical" evidence="3">
    <location>
        <begin position="239"/>
        <end position="258"/>
    </location>
</feature>
<dbReference type="Proteomes" id="UP000023152">
    <property type="component" value="Unassembled WGS sequence"/>
</dbReference>
<keyword evidence="1" id="KW-0175">Coiled coil</keyword>
<feature type="region of interest" description="Disordered" evidence="2">
    <location>
        <begin position="600"/>
        <end position="637"/>
    </location>
</feature>
<feature type="transmembrane region" description="Helical" evidence="3">
    <location>
        <begin position="127"/>
        <end position="146"/>
    </location>
</feature>
<protein>
    <submittedName>
        <fullName evidence="4">Putative cytosolic protein</fullName>
    </submittedName>
</protein>
<evidence type="ECO:0000256" key="1">
    <source>
        <dbReference type="SAM" id="Coils"/>
    </source>
</evidence>
<comment type="caution">
    <text evidence="4">The sequence shown here is derived from an EMBL/GenBank/DDBJ whole genome shotgun (WGS) entry which is preliminary data.</text>
</comment>
<feature type="compositionally biased region" description="Low complexity" evidence="2">
    <location>
        <begin position="447"/>
        <end position="457"/>
    </location>
</feature>
<feature type="transmembrane region" description="Helical" evidence="3">
    <location>
        <begin position="58"/>
        <end position="76"/>
    </location>
</feature>
<reference evidence="4 5" key="1">
    <citation type="journal article" date="2013" name="Curr. Biol.">
        <title>The Genome of the Foraminiferan Reticulomyxa filosa.</title>
        <authorList>
            <person name="Glockner G."/>
            <person name="Hulsmann N."/>
            <person name="Schleicher M."/>
            <person name="Noegel A.A."/>
            <person name="Eichinger L."/>
            <person name="Gallinger C."/>
            <person name="Pawlowski J."/>
            <person name="Sierra R."/>
            <person name="Euteneuer U."/>
            <person name="Pillet L."/>
            <person name="Moustafa A."/>
            <person name="Platzer M."/>
            <person name="Groth M."/>
            <person name="Szafranski K."/>
            <person name="Schliwa M."/>
        </authorList>
    </citation>
    <scope>NUCLEOTIDE SEQUENCE [LARGE SCALE GENOMIC DNA]</scope>
</reference>
<evidence type="ECO:0000256" key="2">
    <source>
        <dbReference type="SAM" id="MobiDB-lite"/>
    </source>
</evidence>
<name>X6NGG0_RETFI</name>
<keyword evidence="3" id="KW-0472">Membrane</keyword>
<accession>X6NGG0</accession>
<proteinExistence type="predicted"/>
<feature type="coiled-coil region" evidence="1">
    <location>
        <begin position="658"/>
        <end position="685"/>
    </location>
</feature>
<keyword evidence="3" id="KW-1133">Transmembrane helix</keyword>
<feature type="compositionally biased region" description="Basic and acidic residues" evidence="2">
    <location>
        <begin position="396"/>
        <end position="410"/>
    </location>
</feature>
<gene>
    <name evidence="4" type="ORF">RFI_12733</name>
</gene>
<feature type="region of interest" description="Disordered" evidence="2">
    <location>
        <begin position="373"/>
        <end position="476"/>
    </location>
</feature>
<sequence>MFYGLIMLSMILYQAYIKGYGIPYSVRKYPKSKLIPLGIFQALAASVTFVAVSRDIPGSLMIILLQLHLPASIVLYKFWHQTSIDRTHAIAIMVMFVGAIIGCVSISLGELGNNYYQADKNQYINAWYYAGVLIFCAIPGGFAILVREEMHAQVPEMSSDLLAWALSPGLFFLQNPESSFGNFGRFLSDGLSCLFNGHPNDVTICPETKQSMVYFTVWLIASVGVSVLMQLVSLRLTPILCRIAVIIGMILAFVMFQTGVPSFYFTNQLYPNSKTGDVLDECLLLGMLCVTVGNVMLLMDFSSARPAPLLDLEFEEVTKVPALDGEQIDTKIHQLESERWIEERKRLREQKQRQQAYRYANDHTTEDLRTFAQKQTHHAHAHTHMHGHDHHHGHGHDRSRDHHHEDDQFRRRSYHRQYHDHNHNYDPRNHDQYHYYNDTSPPPSHPHPSSSSSSSSSRTTRKNSWTTPNDMSVPQRHYIIEEEEEEVSTPKAEEMDPTVKNANASFDYATSDNAGATTNDQMYLEYLLQKHHHETNPQYIYYRKKRRHTFHQEFYNTHRNVSEQVPSASTSTSVRDDFSSQMFFPRTRSQSMNVPYMQHDLNSHSGIGHNEDINRRQAPPPPTSSRERGSSHSTFYQNFGWSKSANEIEREKYRRRSLDDHKYQKESYLQKLREQQEKRRIQEAKRQYYKSGEMNTGIMRICEPTKNDLFLEEFAVSDPLASTTDEGIEETMDSDLMQTYASR</sequence>
<keyword evidence="5" id="KW-1185">Reference proteome</keyword>
<feature type="compositionally biased region" description="Basic residues" evidence="2">
    <location>
        <begin position="375"/>
        <end position="395"/>
    </location>
</feature>
<feature type="transmembrane region" description="Helical" evidence="3">
    <location>
        <begin position="6"/>
        <end position="22"/>
    </location>
</feature>
<feature type="region of interest" description="Disordered" evidence="2">
    <location>
        <begin position="722"/>
        <end position="743"/>
    </location>
</feature>
<dbReference type="EMBL" id="ASPP01009226">
    <property type="protein sequence ID" value="ETO24427.1"/>
    <property type="molecule type" value="Genomic_DNA"/>
</dbReference>
<feature type="compositionally biased region" description="Polar residues" evidence="2">
    <location>
        <begin position="462"/>
        <end position="472"/>
    </location>
</feature>
<organism evidence="4 5">
    <name type="scientific">Reticulomyxa filosa</name>
    <dbReference type="NCBI Taxonomy" id="46433"/>
    <lineage>
        <taxon>Eukaryota</taxon>
        <taxon>Sar</taxon>
        <taxon>Rhizaria</taxon>
        <taxon>Retaria</taxon>
        <taxon>Foraminifera</taxon>
        <taxon>Monothalamids</taxon>
        <taxon>Reticulomyxidae</taxon>
        <taxon>Reticulomyxa</taxon>
    </lineage>
</organism>
<feature type="transmembrane region" description="Helical" evidence="3">
    <location>
        <begin position="88"/>
        <end position="107"/>
    </location>
</feature>
<feature type="transmembrane region" description="Helical" evidence="3">
    <location>
        <begin position="278"/>
        <end position="299"/>
    </location>
</feature>
<evidence type="ECO:0000256" key="3">
    <source>
        <dbReference type="SAM" id="Phobius"/>
    </source>
</evidence>